<gene>
    <name evidence="2" type="ORF">SAMN05421504_11428</name>
</gene>
<evidence type="ECO:0008006" key="4">
    <source>
        <dbReference type="Google" id="ProtNLM"/>
    </source>
</evidence>
<dbReference type="STRING" id="589385.SAMN05421504_11428"/>
<name>A0A1H3SIH0_9PSEU</name>
<organism evidence="2 3">
    <name type="scientific">Amycolatopsis xylanica</name>
    <dbReference type="NCBI Taxonomy" id="589385"/>
    <lineage>
        <taxon>Bacteria</taxon>
        <taxon>Bacillati</taxon>
        <taxon>Actinomycetota</taxon>
        <taxon>Actinomycetes</taxon>
        <taxon>Pseudonocardiales</taxon>
        <taxon>Pseudonocardiaceae</taxon>
        <taxon>Amycolatopsis</taxon>
    </lineage>
</organism>
<feature type="chain" id="PRO_5011662026" description="Antimicrobial peptide, SdpC family" evidence="1">
    <location>
        <begin position="28"/>
        <end position="218"/>
    </location>
</feature>
<keyword evidence="1" id="KW-0732">Signal</keyword>
<accession>A0A1H3SIH0</accession>
<dbReference type="AlphaFoldDB" id="A0A1H3SIH0"/>
<reference evidence="2 3" key="1">
    <citation type="submission" date="2016-10" db="EMBL/GenBank/DDBJ databases">
        <authorList>
            <person name="de Groot N.N."/>
        </authorList>
    </citation>
    <scope>NUCLEOTIDE SEQUENCE [LARGE SCALE GENOMIC DNA]</scope>
    <source>
        <strain evidence="2 3">CPCC 202699</strain>
    </source>
</reference>
<evidence type="ECO:0000256" key="1">
    <source>
        <dbReference type="SAM" id="SignalP"/>
    </source>
</evidence>
<proteinExistence type="predicted"/>
<feature type="signal peptide" evidence="1">
    <location>
        <begin position="1"/>
        <end position="27"/>
    </location>
</feature>
<sequence length="218" mass="22191">MKAVKCVATTAVFAAMIGLAVPITAEAAPQGSAIVAQSSVRTGQSAELTKAVEALTPYVHRQADGTFQLVAPDRVVRAVGSSMYTKIAASVQRVNAMIMAGELVSDASLAVRSSNPDALSTRTMDGSNGLSFHWWGIEVDLDSYWTNKLVSVINAGAGAAAVAAVLAGAGVISSPGAVPAGVVSGILWIGASAIQFCSNSNGVSLYLTYTGVPWCSGQ</sequence>
<dbReference type="EMBL" id="FNON01000014">
    <property type="protein sequence ID" value="SDZ37772.1"/>
    <property type="molecule type" value="Genomic_DNA"/>
</dbReference>
<protein>
    <recommendedName>
        <fullName evidence="4">Antimicrobial peptide, SdpC family</fullName>
    </recommendedName>
</protein>
<dbReference type="Proteomes" id="UP000199515">
    <property type="component" value="Unassembled WGS sequence"/>
</dbReference>
<evidence type="ECO:0000313" key="2">
    <source>
        <dbReference type="EMBL" id="SDZ37772.1"/>
    </source>
</evidence>
<evidence type="ECO:0000313" key="3">
    <source>
        <dbReference type="Proteomes" id="UP000199515"/>
    </source>
</evidence>
<keyword evidence="3" id="KW-1185">Reference proteome</keyword>